<evidence type="ECO:0000313" key="2">
    <source>
        <dbReference type="Proteomes" id="UP000215914"/>
    </source>
</evidence>
<organism evidence="1 2">
    <name type="scientific">Helianthus annuus</name>
    <name type="common">Common sunflower</name>
    <dbReference type="NCBI Taxonomy" id="4232"/>
    <lineage>
        <taxon>Eukaryota</taxon>
        <taxon>Viridiplantae</taxon>
        <taxon>Streptophyta</taxon>
        <taxon>Embryophyta</taxon>
        <taxon>Tracheophyta</taxon>
        <taxon>Spermatophyta</taxon>
        <taxon>Magnoliopsida</taxon>
        <taxon>eudicotyledons</taxon>
        <taxon>Gunneridae</taxon>
        <taxon>Pentapetalae</taxon>
        <taxon>asterids</taxon>
        <taxon>campanulids</taxon>
        <taxon>Asterales</taxon>
        <taxon>Asteraceae</taxon>
        <taxon>Asteroideae</taxon>
        <taxon>Heliantheae alliance</taxon>
        <taxon>Heliantheae</taxon>
        <taxon>Helianthus</taxon>
    </lineage>
</organism>
<name>A0A251VCN1_HELAN</name>
<keyword evidence="2" id="KW-1185">Reference proteome</keyword>
<protein>
    <submittedName>
        <fullName evidence="1">Uncharacterized protein</fullName>
    </submittedName>
</protein>
<dbReference type="Proteomes" id="UP000215914">
    <property type="component" value="Chromosome 2"/>
</dbReference>
<dbReference type="AlphaFoldDB" id="A0A251VCN1"/>
<evidence type="ECO:0000313" key="1">
    <source>
        <dbReference type="EMBL" id="OTG33387.1"/>
    </source>
</evidence>
<dbReference type="EMBL" id="CM007891">
    <property type="protein sequence ID" value="OTG33387.1"/>
    <property type="molecule type" value="Genomic_DNA"/>
</dbReference>
<proteinExistence type="predicted"/>
<dbReference type="InParanoid" id="A0A251VCN1"/>
<accession>A0A251VCN1</accession>
<reference evidence="2" key="1">
    <citation type="journal article" date="2017" name="Nature">
        <title>The sunflower genome provides insights into oil metabolism, flowering and Asterid evolution.</title>
        <authorList>
            <person name="Badouin H."/>
            <person name="Gouzy J."/>
            <person name="Grassa C.J."/>
            <person name="Murat F."/>
            <person name="Staton S.E."/>
            <person name="Cottret L."/>
            <person name="Lelandais-Briere C."/>
            <person name="Owens G.L."/>
            <person name="Carrere S."/>
            <person name="Mayjonade B."/>
            <person name="Legrand L."/>
            <person name="Gill N."/>
            <person name="Kane N.C."/>
            <person name="Bowers J.E."/>
            <person name="Hubner S."/>
            <person name="Bellec A."/>
            <person name="Berard A."/>
            <person name="Berges H."/>
            <person name="Blanchet N."/>
            <person name="Boniface M.C."/>
            <person name="Brunel D."/>
            <person name="Catrice O."/>
            <person name="Chaidir N."/>
            <person name="Claudel C."/>
            <person name="Donnadieu C."/>
            <person name="Faraut T."/>
            <person name="Fievet G."/>
            <person name="Helmstetter N."/>
            <person name="King M."/>
            <person name="Knapp S.J."/>
            <person name="Lai Z."/>
            <person name="Le Paslier M.C."/>
            <person name="Lippi Y."/>
            <person name="Lorenzon L."/>
            <person name="Mandel J.R."/>
            <person name="Marage G."/>
            <person name="Marchand G."/>
            <person name="Marquand E."/>
            <person name="Bret-Mestries E."/>
            <person name="Morien E."/>
            <person name="Nambeesan S."/>
            <person name="Nguyen T."/>
            <person name="Pegot-Espagnet P."/>
            <person name="Pouilly N."/>
            <person name="Raftis F."/>
            <person name="Sallet E."/>
            <person name="Schiex T."/>
            <person name="Thomas J."/>
            <person name="Vandecasteele C."/>
            <person name="Vares D."/>
            <person name="Vear F."/>
            <person name="Vautrin S."/>
            <person name="Crespi M."/>
            <person name="Mangin B."/>
            <person name="Burke J.M."/>
            <person name="Salse J."/>
            <person name="Munos S."/>
            <person name="Vincourt P."/>
            <person name="Rieseberg L.H."/>
            <person name="Langlade N.B."/>
        </authorList>
    </citation>
    <scope>NUCLEOTIDE SEQUENCE [LARGE SCALE GENOMIC DNA]</scope>
    <source>
        <strain evidence="2">cv. SF193</strain>
    </source>
</reference>
<sequence>MTYLVGAEEIQRIEYVPSFPEPHLCIICDSHLGSPKSSPYQVLPPNSPFILFSLPYVFTLDLVQYADFLNYPKSHQFWSFQIGLPFFKSTGAIKTKCTVPNWI</sequence>
<gene>
    <name evidence="1" type="ORF">HannXRQ_Chr02g0034151</name>
</gene>